<dbReference type="Pfam" id="PF21948">
    <property type="entry name" value="LplA-B_cat"/>
    <property type="match status" value="1"/>
</dbReference>
<accession>A0AAV3Q2E5</accession>
<feature type="site" description="Lowers pKa of active site Cys" evidence="6">
    <location>
        <position position="141"/>
    </location>
</feature>
<comment type="pathway">
    <text evidence="1">Protein modification; protein lipoylation via endogenous pathway; protein N(6)-(lipoyl)lysine from octanoyl-[acyl-carrier-protein]: step 1/2.</text>
</comment>
<evidence type="ECO:0000256" key="3">
    <source>
        <dbReference type="ARBA" id="ARBA00012334"/>
    </source>
</evidence>
<feature type="domain" description="BPL/LPL catalytic" evidence="7">
    <location>
        <begin position="31"/>
        <end position="165"/>
    </location>
</feature>
<evidence type="ECO:0000313" key="9">
    <source>
        <dbReference type="Proteomes" id="UP001454036"/>
    </source>
</evidence>
<reference evidence="8 9" key="1">
    <citation type="submission" date="2024-01" db="EMBL/GenBank/DDBJ databases">
        <title>The complete chloroplast genome sequence of Lithospermum erythrorhizon: insights into the phylogenetic relationship among Boraginaceae species and the maternal lineages of purple gromwells.</title>
        <authorList>
            <person name="Okada T."/>
            <person name="Watanabe K."/>
        </authorList>
    </citation>
    <scope>NUCLEOTIDE SEQUENCE [LARGE SCALE GENOMIC DNA]</scope>
</reference>
<dbReference type="PROSITE" id="PS51733">
    <property type="entry name" value="BPL_LPL_CATALYTIC"/>
    <property type="match status" value="1"/>
</dbReference>
<comment type="similarity">
    <text evidence="2">Belongs to the LipB family.</text>
</comment>
<evidence type="ECO:0000256" key="2">
    <source>
        <dbReference type="ARBA" id="ARBA00007907"/>
    </source>
</evidence>
<dbReference type="PANTHER" id="PTHR10993">
    <property type="entry name" value="OCTANOYLTRANSFERASE"/>
    <property type="match status" value="1"/>
</dbReference>
<dbReference type="GO" id="GO:0009249">
    <property type="term" value="P:protein lipoylation"/>
    <property type="evidence" value="ECO:0007669"/>
    <property type="project" value="InterPro"/>
</dbReference>
<dbReference type="EMBL" id="BAABME010019746">
    <property type="protein sequence ID" value="GAA0158219.1"/>
    <property type="molecule type" value="Genomic_DNA"/>
</dbReference>
<dbReference type="PIRSF" id="PIRSF016262">
    <property type="entry name" value="LPLase"/>
    <property type="match status" value="1"/>
</dbReference>
<evidence type="ECO:0000256" key="1">
    <source>
        <dbReference type="ARBA" id="ARBA00004821"/>
    </source>
</evidence>
<evidence type="ECO:0000256" key="4">
    <source>
        <dbReference type="ARBA" id="ARBA00022679"/>
    </source>
</evidence>
<comment type="caution">
    <text evidence="8">The sequence shown here is derived from an EMBL/GenBank/DDBJ whole genome shotgun (WGS) entry which is preliminary data.</text>
</comment>
<dbReference type="EC" id="2.3.1.181" evidence="3"/>
<keyword evidence="5" id="KW-0012">Acyltransferase</keyword>
<dbReference type="PANTHER" id="PTHR10993:SF15">
    <property type="entry name" value="OCTANOYLTRANSFERASE LIP2, MITOCHONDRIAL"/>
    <property type="match status" value="1"/>
</dbReference>
<name>A0AAV3Q2E5_LITER</name>
<protein>
    <recommendedName>
        <fullName evidence="3">lipoyl(octanoyl) transferase</fullName>
        <ecNumber evidence="3">2.3.1.181</ecNumber>
    </recommendedName>
</protein>
<dbReference type="InterPro" id="IPR045864">
    <property type="entry name" value="aa-tRNA-synth_II/BPL/LPL"/>
</dbReference>
<dbReference type="AlphaFoldDB" id="A0AAV3Q2E5"/>
<dbReference type="Gene3D" id="3.30.930.10">
    <property type="entry name" value="Bira Bifunctional Protein, Domain 2"/>
    <property type="match status" value="1"/>
</dbReference>
<dbReference type="InterPro" id="IPR004143">
    <property type="entry name" value="BPL_LPL_catalytic"/>
</dbReference>
<dbReference type="GO" id="GO:0033819">
    <property type="term" value="F:lipoyl(octanoyl) transferase activity"/>
    <property type="evidence" value="ECO:0007669"/>
    <property type="project" value="UniProtKB-EC"/>
</dbReference>
<sequence>MRVARSLEVWKMGAMNYLQGIMMQEKAMSARKGTDILLSLRHSPAYKLGKRPTIHNLLVPESELKSKGAEIHYRERGGDVTSHGLRQTLPYPILSLLDIGPGARKYVENLELTMTELASLYCLKDCAGKTGETGVRVGGQKVAQLEFVFHHELPFIGLQIILIMN</sequence>
<evidence type="ECO:0000259" key="7">
    <source>
        <dbReference type="PROSITE" id="PS51733"/>
    </source>
</evidence>
<evidence type="ECO:0000313" key="8">
    <source>
        <dbReference type="EMBL" id="GAA0158219.1"/>
    </source>
</evidence>
<dbReference type="Proteomes" id="UP001454036">
    <property type="component" value="Unassembled WGS sequence"/>
</dbReference>
<evidence type="ECO:0000256" key="5">
    <source>
        <dbReference type="ARBA" id="ARBA00023315"/>
    </source>
</evidence>
<organism evidence="8 9">
    <name type="scientific">Lithospermum erythrorhizon</name>
    <name type="common">Purple gromwell</name>
    <name type="synonym">Lithospermum officinale var. erythrorhizon</name>
    <dbReference type="NCBI Taxonomy" id="34254"/>
    <lineage>
        <taxon>Eukaryota</taxon>
        <taxon>Viridiplantae</taxon>
        <taxon>Streptophyta</taxon>
        <taxon>Embryophyta</taxon>
        <taxon>Tracheophyta</taxon>
        <taxon>Spermatophyta</taxon>
        <taxon>Magnoliopsida</taxon>
        <taxon>eudicotyledons</taxon>
        <taxon>Gunneridae</taxon>
        <taxon>Pentapetalae</taxon>
        <taxon>asterids</taxon>
        <taxon>lamiids</taxon>
        <taxon>Boraginales</taxon>
        <taxon>Boraginaceae</taxon>
        <taxon>Boraginoideae</taxon>
        <taxon>Lithospermeae</taxon>
        <taxon>Lithospermum</taxon>
    </lineage>
</organism>
<evidence type="ECO:0000256" key="6">
    <source>
        <dbReference type="PIRSR" id="PIRSR016262-3"/>
    </source>
</evidence>
<proteinExistence type="inferred from homology"/>
<gene>
    <name evidence="8" type="ORF">LIER_38605</name>
</gene>
<dbReference type="SUPFAM" id="SSF55681">
    <property type="entry name" value="Class II aaRS and biotin synthetases"/>
    <property type="match status" value="1"/>
</dbReference>
<keyword evidence="9" id="KW-1185">Reference proteome</keyword>
<dbReference type="InterPro" id="IPR000544">
    <property type="entry name" value="Octanoyltransferase"/>
</dbReference>
<keyword evidence="4 8" id="KW-0808">Transferase</keyword>